<organism evidence="16 17">
    <name type="scientific">Quillaja saponaria</name>
    <name type="common">Soap bark tree</name>
    <dbReference type="NCBI Taxonomy" id="32244"/>
    <lineage>
        <taxon>Eukaryota</taxon>
        <taxon>Viridiplantae</taxon>
        <taxon>Streptophyta</taxon>
        <taxon>Embryophyta</taxon>
        <taxon>Tracheophyta</taxon>
        <taxon>Spermatophyta</taxon>
        <taxon>Magnoliopsida</taxon>
        <taxon>eudicotyledons</taxon>
        <taxon>Gunneridae</taxon>
        <taxon>Pentapetalae</taxon>
        <taxon>rosids</taxon>
        <taxon>fabids</taxon>
        <taxon>Fabales</taxon>
        <taxon>Quillajaceae</taxon>
        <taxon>Quillaja</taxon>
    </lineage>
</organism>
<feature type="compositionally biased region" description="Polar residues" evidence="15">
    <location>
        <begin position="1252"/>
        <end position="1262"/>
    </location>
</feature>
<feature type="region of interest" description="Disordered" evidence="15">
    <location>
        <begin position="1241"/>
        <end position="1262"/>
    </location>
</feature>
<evidence type="ECO:0000256" key="2">
    <source>
        <dbReference type="ARBA" id="ARBA00004642"/>
    </source>
</evidence>
<evidence type="ECO:0000256" key="13">
    <source>
        <dbReference type="PROSITE-ProRule" id="PRU00339"/>
    </source>
</evidence>
<dbReference type="Gene3D" id="1.25.40.10">
    <property type="entry name" value="Tetratricopeptide repeat domain"/>
    <property type="match status" value="3"/>
</dbReference>
<dbReference type="Gene3D" id="3.80.10.10">
    <property type="entry name" value="Ribonuclease Inhibitor"/>
    <property type="match status" value="1"/>
</dbReference>
<evidence type="ECO:0000256" key="7">
    <source>
        <dbReference type="ARBA" id="ARBA00022763"/>
    </source>
</evidence>
<comment type="similarity">
    <text evidence="3">Belongs to the Tonsoku family.</text>
</comment>
<feature type="region of interest" description="Disordered" evidence="15">
    <location>
        <begin position="501"/>
        <end position="524"/>
    </location>
</feature>
<dbReference type="GO" id="GO:0042393">
    <property type="term" value="F:histone binding"/>
    <property type="evidence" value="ECO:0007669"/>
    <property type="project" value="UniProtKB-ARBA"/>
</dbReference>
<keyword evidence="4" id="KW-0158">Chromosome</keyword>
<evidence type="ECO:0000256" key="3">
    <source>
        <dbReference type="ARBA" id="ARBA00010999"/>
    </source>
</evidence>
<dbReference type="PANTHER" id="PTHR47684">
    <property type="entry name" value="PROTEIN TONSOKU"/>
    <property type="match status" value="1"/>
</dbReference>
<dbReference type="GO" id="GO:0006281">
    <property type="term" value="P:DNA repair"/>
    <property type="evidence" value="ECO:0007669"/>
    <property type="project" value="UniProtKB-KW"/>
</dbReference>
<evidence type="ECO:0000256" key="14">
    <source>
        <dbReference type="SAM" id="Coils"/>
    </source>
</evidence>
<dbReference type="Pfam" id="PF13181">
    <property type="entry name" value="TPR_8"/>
    <property type="match status" value="1"/>
</dbReference>
<keyword evidence="14" id="KW-0175">Coiled coil</keyword>
<comment type="caution">
    <text evidence="16">The sequence shown here is derived from an EMBL/GenBank/DDBJ whole genome shotgun (WGS) entry which is preliminary data.</text>
</comment>
<sequence>MAGDDGQLNAAKNSYQIAKNEGNRQEEARWANVVGDIFKNRGEYVKALEWFRKDYDVSDKYLTSNHLLPTCQCIGEVYLRLEEYDEALKYQKKHLQLAKDEGDIVEQQRASTQLGRTYYELFLKSENDHNSLRNAKKYFKFSMELAQILKEKPSTSRSFIKEYIDALNNTGLLEMELDNLEEAQKILTKGLDICDEEEVCQNDEGRTRLHHHLGLLYTDLRMWDDAREHIERDIIICNRIEHRQGESKGYINLGELHYRFQKYDEANRCYQKALKLAKSMEDEDALVEQIKQNIRTVKEAIKVMNDLKIEEQNFKKLTREIATARGTPNERKCLLQQNVSLDLLIEKSRMILAWPRLCEFAKRKKRVSDELCDKEKLSDSYLVIGESYEKLREYNKALKWYTKSWKLYKSIGNMEGQAFAKNNIGNVLDNDGDWRGALDAYKQSYRIAVDAKLPSSQLSALENMHYSHMIRFDNAEEARKLQLLIDNLKKSMETKPEIQIAPEDCCSETETEGNDHLSSTDSDACCTSKTNKSNGFKSVDVAEEFNDETPLLSLIQSIKNSTKKKTGHIEIINNSITPAEVSPNGLSRSSSSQQKTVGRKRTRVILSDDETECSNGKTHKYLVEGVSTSDEFKSKNNLTKSTGKFQVVSGDTSKCAHNEENSSSYKCKSLHKATKTGKFSRSLSNDEAVNESDFAAGGSTCDINVSTKLFKDSAAGAACPKFHASEHDKYITFNIEEDLIHVEASSFMADDQFYNIDSVKAEVACLYYLQLPIGKRSDGLLPIIRHLKCAGSVLESLDTVENLKDHSGKFFVEVCIDGWVQKRLIKLYIDCCKELTEAPNMKLLKKLYNLEVSDDEIMVSDCELQDLSITPLLNALLIHKTFSMLDLSHNLLGIGTMEKLQKVLATSGQTYGGLTLDLHCNRFGSTALFQICECSVLFARLEVLNISGNRLTDACGSYLSTILEKCTALCSLNIERCSITSRTIQKIADALDCRSVLAQLYIGHNVVSGNAIINLLAKISTLKRFSELNMNGLKLGKPVIDRLCLFVKTTSLSGLMLGSTGIGIDGAMQLTRSLFNETQELVKLDLSYCGLTYNYLLNTDITLICSIFELKLEGNVFGQEGSNMLHSLLSNPQCCLRVLVLRKCKLGLAGVLNIIQALTENNYLEEINLDDNADPNELSTLQCESSINGCSHTVEPNVNQCGSCKELLPLEVDASKHGICSVNSDCHQLEVADSEDIPNREAAASGVDDSSDTSCQRNSSSPESRFIQQLSNAIGMAKHLQLLDLSNNGFSTEAAETLYMSWSSTSRVGSSQKHIKDRIIHFSVKENKCCREKPCCRKD</sequence>
<dbReference type="GO" id="GO:0040029">
    <property type="term" value="P:epigenetic regulation of gene expression"/>
    <property type="evidence" value="ECO:0007669"/>
    <property type="project" value="InterPro"/>
</dbReference>
<feature type="repeat" description="TPR" evidence="13">
    <location>
        <begin position="247"/>
        <end position="280"/>
    </location>
</feature>
<evidence type="ECO:0000256" key="8">
    <source>
        <dbReference type="ARBA" id="ARBA00022803"/>
    </source>
</evidence>
<keyword evidence="5" id="KW-0433">Leucine-rich repeat</keyword>
<dbReference type="FunFam" id="3.80.10.10:FF:000500">
    <property type="entry name" value="Protein TONSOKU"/>
    <property type="match status" value="1"/>
</dbReference>
<dbReference type="InterPro" id="IPR011990">
    <property type="entry name" value="TPR-like_helical_dom_sf"/>
</dbReference>
<dbReference type="PROSITE" id="PS50005">
    <property type="entry name" value="TPR"/>
    <property type="match status" value="2"/>
</dbReference>
<keyword evidence="6" id="KW-0677">Repeat</keyword>
<protein>
    <recommendedName>
        <fullName evidence="12">Protein TONSOKU</fullName>
    </recommendedName>
</protein>
<feature type="repeat" description="TPR" evidence="13">
    <location>
        <begin position="378"/>
        <end position="411"/>
    </location>
</feature>
<dbReference type="PANTHER" id="PTHR47684:SF1">
    <property type="entry name" value="PROTEIN TONSOKU"/>
    <property type="match status" value="1"/>
</dbReference>
<keyword evidence="17" id="KW-1185">Reference proteome</keyword>
<keyword evidence="9" id="KW-0156">Chromatin regulator</keyword>
<evidence type="ECO:0000256" key="12">
    <source>
        <dbReference type="ARBA" id="ARBA00069409"/>
    </source>
</evidence>
<evidence type="ECO:0000256" key="6">
    <source>
        <dbReference type="ARBA" id="ARBA00022737"/>
    </source>
</evidence>
<name>A0AAD7KSL2_QUISA</name>
<evidence type="ECO:0000256" key="1">
    <source>
        <dbReference type="ARBA" id="ARBA00004286"/>
    </source>
</evidence>
<dbReference type="Proteomes" id="UP001163823">
    <property type="component" value="Chromosome 13"/>
</dbReference>
<dbReference type="SUPFAM" id="SSF52047">
    <property type="entry name" value="RNI-like"/>
    <property type="match status" value="1"/>
</dbReference>
<gene>
    <name evidence="16" type="ORF">O6P43_030357</name>
</gene>
<dbReference type="InterPro" id="IPR044227">
    <property type="entry name" value="TONSOKU"/>
</dbReference>
<keyword evidence="10" id="KW-0234">DNA repair</keyword>
<dbReference type="FunFam" id="1.25.40.10:FF:000961">
    <property type="entry name" value="Protein TONSOKU"/>
    <property type="match status" value="1"/>
</dbReference>
<keyword evidence="7" id="KW-0227">DNA damage</keyword>
<dbReference type="GO" id="GO:0009933">
    <property type="term" value="P:meristem structural organization"/>
    <property type="evidence" value="ECO:0007669"/>
    <property type="project" value="InterPro"/>
</dbReference>
<dbReference type="GO" id="GO:0072423">
    <property type="term" value="P:response to DNA damage checkpoint signaling"/>
    <property type="evidence" value="ECO:0007669"/>
    <property type="project" value="InterPro"/>
</dbReference>
<proteinExistence type="inferred from homology"/>
<dbReference type="SMART" id="SM00028">
    <property type="entry name" value="TPR"/>
    <property type="match status" value="7"/>
</dbReference>
<reference evidence="16" key="1">
    <citation type="journal article" date="2023" name="Science">
        <title>Elucidation of the pathway for biosynthesis of saponin adjuvants from the soapbark tree.</title>
        <authorList>
            <person name="Reed J."/>
            <person name="Orme A."/>
            <person name="El-Demerdash A."/>
            <person name="Owen C."/>
            <person name="Martin L.B.B."/>
            <person name="Misra R.C."/>
            <person name="Kikuchi S."/>
            <person name="Rejzek M."/>
            <person name="Martin A.C."/>
            <person name="Harkess A."/>
            <person name="Leebens-Mack J."/>
            <person name="Louveau T."/>
            <person name="Stephenson M.J."/>
            <person name="Osbourn A."/>
        </authorList>
    </citation>
    <scope>NUCLEOTIDE SEQUENCE</scope>
    <source>
        <strain evidence="16">S10</strain>
    </source>
</reference>
<dbReference type="Pfam" id="PF13424">
    <property type="entry name" value="TPR_12"/>
    <property type="match status" value="1"/>
</dbReference>
<accession>A0AAD7KSL2</accession>
<feature type="coiled-coil region" evidence="14">
    <location>
        <begin position="263"/>
        <end position="327"/>
    </location>
</feature>
<dbReference type="PROSITE" id="PS50293">
    <property type="entry name" value="TPR_REGION"/>
    <property type="match status" value="1"/>
</dbReference>
<evidence type="ECO:0000256" key="10">
    <source>
        <dbReference type="ARBA" id="ARBA00023204"/>
    </source>
</evidence>
<dbReference type="InterPro" id="IPR032675">
    <property type="entry name" value="LRR_dom_sf"/>
</dbReference>
<keyword evidence="11" id="KW-0539">Nucleus</keyword>
<evidence type="ECO:0000256" key="9">
    <source>
        <dbReference type="ARBA" id="ARBA00022853"/>
    </source>
</evidence>
<dbReference type="SUPFAM" id="SSF48452">
    <property type="entry name" value="TPR-like"/>
    <property type="match status" value="2"/>
</dbReference>
<evidence type="ECO:0000256" key="4">
    <source>
        <dbReference type="ARBA" id="ARBA00022454"/>
    </source>
</evidence>
<feature type="region of interest" description="Disordered" evidence="15">
    <location>
        <begin position="581"/>
        <end position="600"/>
    </location>
</feature>
<dbReference type="Pfam" id="PF13176">
    <property type="entry name" value="TPR_7"/>
    <property type="match status" value="1"/>
</dbReference>
<evidence type="ECO:0000256" key="5">
    <source>
        <dbReference type="ARBA" id="ARBA00022614"/>
    </source>
</evidence>
<dbReference type="InterPro" id="IPR019734">
    <property type="entry name" value="TPR_rpt"/>
</dbReference>
<dbReference type="GO" id="GO:0005654">
    <property type="term" value="C:nucleoplasm"/>
    <property type="evidence" value="ECO:0007669"/>
    <property type="project" value="UniProtKB-SubCell"/>
</dbReference>
<evidence type="ECO:0000256" key="15">
    <source>
        <dbReference type="SAM" id="MobiDB-lite"/>
    </source>
</evidence>
<feature type="compositionally biased region" description="Polar residues" evidence="15">
    <location>
        <begin position="584"/>
        <end position="596"/>
    </location>
</feature>
<dbReference type="EMBL" id="JARAOO010000013">
    <property type="protein sequence ID" value="KAJ7945273.1"/>
    <property type="molecule type" value="Genomic_DNA"/>
</dbReference>
<dbReference type="GO" id="GO:0005694">
    <property type="term" value="C:chromosome"/>
    <property type="evidence" value="ECO:0007669"/>
    <property type="project" value="UniProtKB-SubCell"/>
</dbReference>
<comment type="subcellular location">
    <subcellularLocation>
        <location evidence="1">Chromosome</location>
    </subcellularLocation>
    <subcellularLocation>
        <location evidence="2">Nucleus</location>
        <location evidence="2">Nucleoplasm</location>
    </subcellularLocation>
</comment>
<evidence type="ECO:0000256" key="11">
    <source>
        <dbReference type="ARBA" id="ARBA00023242"/>
    </source>
</evidence>
<keyword evidence="8 13" id="KW-0802">TPR repeat</keyword>
<dbReference type="SMART" id="SM00368">
    <property type="entry name" value="LRR_RI"/>
    <property type="match status" value="6"/>
</dbReference>
<evidence type="ECO:0000313" key="17">
    <source>
        <dbReference type="Proteomes" id="UP001163823"/>
    </source>
</evidence>
<evidence type="ECO:0000313" key="16">
    <source>
        <dbReference type="EMBL" id="KAJ7945273.1"/>
    </source>
</evidence>
<dbReference type="KEGG" id="qsa:O6P43_030357"/>